<dbReference type="InterPro" id="IPR036895">
    <property type="entry name" value="Uracil-DNA_glycosylase-like_sf"/>
</dbReference>
<dbReference type="Pfam" id="PF03167">
    <property type="entry name" value="UDG"/>
    <property type="match status" value="1"/>
</dbReference>
<dbReference type="HAMAP" id="MF_00148">
    <property type="entry name" value="UDG"/>
    <property type="match status" value="1"/>
</dbReference>
<dbReference type="PROSITE" id="PS00130">
    <property type="entry name" value="U_DNA_GLYCOSYLASE"/>
    <property type="match status" value="1"/>
</dbReference>
<evidence type="ECO:0000256" key="1">
    <source>
        <dbReference type="ARBA" id="ARBA00001400"/>
    </source>
</evidence>
<evidence type="ECO:0000256" key="6">
    <source>
        <dbReference type="ARBA" id="ARBA00023204"/>
    </source>
</evidence>
<protein>
    <recommendedName>
        <fullName evidence="3 7">Uracil-DNA glycosylase</fullName>
        <shortName evidence="7">UDG</shortName>
        <ecNumber evidence="3 7">3.2.2.27</ecNumber>
    </recommendedName>
</protein>
<evidence type="ECO:0000256" key="5">
    <source>
        <dbReference type="ARBA" id="ARBA00022801"/>
    </source>
</evidence>
<dbReference type="SMART" id="SM00987">
    <property type="entry name" value="UreE_C"/>
    <property type="match status" value="1"/>
</dbReference>
<dbReference type="NCBIfam" id="NF003592">
    <property type="entry name" value="PRK05254.1-5"/>
    <property type="match status" value="1"/>
</dbReference>
<keyword evidence="5 7" id="KW-0378">Hydrolase</keyword>
<keyword evidence="7" id="KW-0496">Mitochondrion</keyword>
<dbReference type="GO" id="GO:0004844">
    <property type="term" value="F:uracil DNA N-glycosylase activity"/>
    <property type="evidence" value="ECO:0007669"/>
    <property type="project" value="UniProtKB-UniRule"/>
</dbReference>
<comment type="function">
    <text evidence="7 9">Excises uracil residues from the DNA which can arise as a result of misincorporation of dUMP residues by DNA polymerase or due to deamination of cytosine.</text>
</comment>
<dbReference type="InterPro" id="IPR005122">
    <property type="entry name" value="Uracil-DNA_glycosylase-like"/>
</dbReference>
<name>A0ABD3T667_SINWO</name>
<evidence type="ECO:0000256" key="3">
    <source>
        <dbReference type="ARBA" id="ARBA00012030"/>
    </source>
</evidence>
<keyword evidence="13" id="KW-1185">Reference proteome</keyword>
<evidence type="ECO:0000256" key="10">
    <source>
        <dbReference type="SAM" id="MobiDB-lite"/>
    </source>
</evidence>
<dbReference type="FunFam" id="3.40.470.10:FF:000001">
    <property type="entry name" value="Uracil-DNA glycosylase"/>
    <property type="match status" value="1"/>
</dbReference>
<comment type="similarity">
    <text evidence="2 7 9">Belongs to the uracil-DNA glycosylase (UDG) superfamily. UNG family.</text>
</comment>
<comment type="subcellular location">
    <subcellularLocation>
        <location evidence="7">Mitochondrion</location>
    </subcellularLocation>
    <subcellularLocation>
        <location evidence="7">Nucleus</location>
    </subcellularLocation>
</comment>
<dbReference type="EC" id="3.2.2.27" evidence="3 7"/>
<proteinExistence type="inferred from homology"/>
<dbReference type="EMBL" id="JBJQND010000019">
    <property type="protein sequence ID" value="KAL3832075.1"/>
    <property type="molecule type" value="Genomic_DNA"/>
</dbReference>
<dbReference type="CDD" id="cd10027">
    <property type="entry name" value="UDG-F1-like"/>
    <property type="match status" value="1"/>
</dbReference>
<dbReference type="GO" id="GO:0005739">
    <property type="term" value="C:mitochondrion"/>
    <property type="evidence" value="ECO:0007669"/>
    <property type="project" value="UniProtKB-SubCell"/>
</dbReference>
<evidence type="ECO:0000256" key="9">
    <source>
        <dbReference type="RuleBase" id="RU003780"/>
    </source>
</evidence>
<dbReference type="InterPro" id="IPR018085">
    <property type="entry name" value="Ura-DNA_Glyclase_AS"/>
</dbReference>
<dbReference type="NCBIfam" id="NF003588">
    <property type="entry name" value="PRK05254.1-1"/>
    <property type="match status" value="1"/>
</dbReference>
<dbReference type="NCBIfam" id="NF003589">
    <property type="entry name" value="PRK05254.1-2"/>
    <property type="match status" value="1"/>
</dbReference>
<evidence type="ECO:0000256" key="8">
    <source>
        <dbReference type="PROSITE-ProRule" id="PRU10072"/>
    </source>
</evidence>
<evidence type="ECO:0000313" key="12">
    <source>
        <dbReference type="EMBL" id="KAL3832075.1"/>
    </source>
</evidence>
<evidence type="ECO:0000313" key="13">
    <source>
        <dbReference type="Proteomes" id="UP001634394"/>
    </source>
</evidence>
<comment type="caution">
    <text evidence="12">The sequence shown here is derived from an EMBL/GenBank/DDBJ whole genome shotgun (WGS) entry which is preliminary data.</text>
</comment>
<gene>
    <name evidence="12" type="ORF">ACJMK2_023753</name>
</gene>
<dbReference type="InterPro" id="IPR002043">
    <property type="entry name" value="UDG_fam1"/>
</dbReference>
<dbReference type="NCBIfam" id="NF003591">
    <property type="entry name" value="PRK05254.1-4"/>
    <property type="match status" value="1"/>
</dbReference>
<dbReference type="PANTHER" id="PTHR11264">
    <property type="entry name" value="URACIL-DNA GLYCOSYLASE"/>
    <property type="match status" value="1"/>
</dbReference>
<evidence type="ECO:0000256" key="7">
    <source>
        <dbReference type="HAMAP-Rule" id="MF_03166"/>
    </source>
</evidence>
<dbReference type="SMART" id="SM00986">
    <property type="entry name" value="UDG"/>
    <property type="match status" value="1"/>
</dbReference>
<dbReference type="PANTHER" id="PTHR11264:SF7">
    <property type="entry name" value="URACIL-DNA GLYCOSYLASE"/>
    <property type="match status" value="1"/>
</dbReference>
<dbReference type="GO" id="GO:0005634">
    <property type="term" value="C:nucleus"/>
    <property type="evidence" value="ECO:0007669"/>
    <property type="project" value="UniProtKB-SubCell"/>
</dbReference>
<accession>A0ABD3T667</accession>
<evidence type="ECO:0000256" key="2">
    <source>
        <dbReference type="ARBA" id="ARBA00008184"/>
    </source>
</evidence>
<comment type="catalytic activity">
    <reaction evidence="1 7 9">
        <text>Hydrolyzes single-stranded DNA or mismatched double-stranded DNA and polynucleotides, releasing free uracil.</text>
        <dbReference type="EC" id="3.2.2.27"/>
    </reaction>
</comment>
<dbReference type="Proteomes" id="UP001634394">
    <property type="component" value="Unassembled WGS sequence"/>
</dbReference>
<keyword evidence="4 7" id="KW-0227">DNA damage</keyword>
<dbReference type="SUPFAM" id="SSF52141">
    <property type="entry name" value="Uracil-DNA glycosylase-like"/>
    <property type="match status" value="1"/>
</dbReference>
<keyword evidence="7" id="KW-0539">Nucleus</keyword>
<feature type="domain" description="Uracil-DNA glycosylase-like" evidence="11">
    <location>
        <begin position="92"/>
        <end position="254"/>
    </location>
</feature>
<evidence type="ECO:0000256" key="4">
    <source>
        <dbReference type="ARBA" id="ARBA00022763"/>
    </source>
</evidence>
<organism evidence="12 13">
    <name type="scientific">Sinanodonta woodiana</name>
    <name type="common">Chinese pond mussel</name>
    <name type="synonym">Anodonta woodiana</name>
    <dbReference type="NCBI Taxonomy" id="1069815"/>
    <lineage>
        <taxon>Eukaryota</taxon>
        <taxon>Metazoa</taxon>
        <taxon>Spiralia</taxon>
        <taxon>Lophotrochozoa</taxon>
        <taxon>Mollusca</taxon>
        <taxon>Bivalvia</taxon>
        <taxon>Autobranchia</taxon>
        <taxon>Heteroconchia</taxon>
        <taxon>Palaeoheterodonta</taxon>
        <taxon>Unionida</taxon>
        <taxon>Unionoidea</taxon>
        <taxon>Unionidae</taxon>
        <taxon>Unioninae</taxon>
        <taxon>Sinanodonta</taxon>
    </lineage>
</organism>
<dbReference type="GO" id="GO:0006284">
    <property type="term" value="P:base-excision repair"/>
    <property type="evidence" value="ECO:0007669"/>
    <property type="project" value="UniProtKB-UniRule"/>
</dbReference>
<reference evidence="12 13" key="1">
    <citation type="submission" date="2024-11" db="EMBL/GenBank/DDBJ databases">
        <title>Chromosome-level genome assembly of the freshwater bivalve Anodonta woodiana.</title>
        <authorList>
            <person name="Chen X."/>
        </authorList>
    </citation>
    <scope>NUCLEOTIDE SEQUENCE [LARGE SCALE GENOMIC DNA]</scope>
    <source>
        <strain evidence="12">MN2024</strain>
        <tissue evidence="12">Gills</tissue>
    </source>
</reference>
<sequence length="266" mass="29743">MPPKRKAPNAIGPTQSKTTKTKEAVEDTCETPLKKNSDIGITSFLIDASWKAVLESEFQKPYFKDLETKLEQEYKQGKTIFPPKDLIFNALNLTPLDKVKVVILGQDPYHDDDQAMGLSFSVPKGIKVPPSLKNMYKELDRDPEISGFKEPDHGCLEKWAKDGVLLLNATLTVEAHKPNSHASFGWQKFTDHVIKTVSDCGSPAVFILWGGFAHKKEKLIDKSKHKVIKTAHPSPLSFNKFKGCGCFSECNKCLKEIGQTPIDWSL</sequence>
<evidence type="ECO:0000259" key="11">
    <source>
        <dbReference type="SMART" id="SM00986"/>
    </source>
</evidence>
<feature type="region of interest" description="Disordered" evidence="10">
    <location>
        <begin position="1"/>
        <end position="29"/>
    </location>
</feature>
<keyword evidence="6 7" id="KW-0234">DNA repair</keyword>
<dbReference type="AlphaFoldDB" id="A0ABD3T667"/>
<dbReference type="NCBIfam" id="TIGR00628">
    <property type="entry name" value="ung"/>
    <property type="match status" value="1"/>
</dbReference>
<feature type="active site" description="Proton acceptor" evidence="7 8">
    <location>
        <position position="107"/>
    </location>
</feature>
<dbReference type="Gene3D" id="3.40.470.10">
    <property type="entry name" value="Uracil-DNA glycosylase-like domain"/>
    <property type="match status" value="1"/>
</dbReference>